<evidence type="ECO:0000256" key="7">
    <source>
        <dbReference type="SAM" id="MobiDB-lite"/>
    </source>
</evidence>
<sequence>MAPGQAATGSVDGEQLLARERERLLQPSDEEEIPSHDSHDQEECNVPIPDEELSEQQPVPHWQHEETFKLLSVILDFFIMGVCQTAVGALIPSIERFYHLSDGSTASLFVAHMGGYLCATAIIQHLHLRLGRRGIALLAPLFRLSAAALLSTGPSFNVALATYSLFGLGTGLADAGWCAWASSLPYASICQGMMHGAFSAGCVVGPIAALAVLNEGFEWHGFYCFAAALLSLELMAEGLAFRHDTAAKYRSTSSESRDIRVSNPFRITATWMCGLFFFVYVGIESSFSDWIVLFLRRVRHADPLKASLSSSSFWAGMAVGRLFLGFVTQLFGLRISISTYIVCSTTLQILFRQISTPAFSLVLLGLNGFFCGPLFPSGILLLATKLPTKGHVGAVAAAAAMGQVGGALAPLAIGLLADRFGIGHLLDVVPALSALMLVIWWVFSTRF</sequence>
<dbReference type="PANTHER" id="PTHR23514">
    <property type="entry name" value="BYPASS OF STOP CODON PROTEIN 6"/>
    <property type="match status" value="1"/>
</dbReference>
<dbReference type="RefSeq" id="XP_007758731.1">
    <property type="nucleotide sequence ID" value="XM_007760541.1"/>
</dbReference>
<keyword evidence="11" id="KW-1185">Reference proteome</keyword>
<comment type="similarity">
    <text evidence="2">Belongs to the major facilitator superfamily.</text>
</comment>
<feature type="transmembrane region" description="Helical" evidence="8">
    <location>
        <begin position="103"/>
        <end position="123"/>
    </location>
</feature>
<dbReference type="Proteomes" id="UP000019473">
    <property type="component" value="Unassembled WGS sequence"/>
</dbReference>
<dbReference type="GeneID" id="19181116"/>
<comment type="caution">
    <text evidence="10">The sequence shown here is derived from an EMBL/GenBank/DDBJ whole genome shotgun (WGS) entry which is preliminary data.</text>
</comment>
<dbReference type="InterPro" id="IPR036259">
    <property type="entry name" value="MFS_trans_sf"/>
</dbReference>
<dbReference type="GO" id="GO:0022857">
    <property type="term" value="F:transmembrane transporter activity"/>
    <property type="evidence" value="ECO:0007669"/>
    <property type="project" value="InterPro"/>
</dbReference>
<organism evidence="10 11">
    <name type="scientific">Cladophialophora yegresii CBS 114405</name>
    <dbReference type="NCBI Taxonomy" id="1182544"/>
    <lineage>
        <taxon>Eukaryota</taxon>
        <taxon>Fungi</taxon>
        <taxon>Dikarya</taxon>
        <taxon>Ascomycota</taxon>
        <taxon>Pezizomycotina</taxon>
        <taxon>Eurotiomycetes</taxon>
        <taxon>Chaetothyriomycetidae</taxon>
        <taxon>Chaetothyriales</taxon>
        <taxon>Herpotrichiellaceae</taxon>
        <taxon>Cladophialophora</taxon>
    </lineage>
</organism>
<name>W9VU64_9EURO</name>
<dbReference type="HOGENOM" id="CLU_021993_0_0_1"/>
<evidence type="ECO:0000313" key="10">
    <source>
        <dbReference type="EMBL" id="EXJ59108.1"/>
    </source>
</evidence>
<evidence type="ECO:0000256" key="8">
    <source>
        <dbReference type="SAM" id="Phobius"/>
    </source>
</evidence>
<keyword evidence="5 8" id="KW-1133">Transmembrane helix</keyword>
<feature type="transmembrane region" description="Helical" evidence="8">
    <location>
        <begin position="219"/>
        <end position="242"/>
    </location>
</feature>
<dbReference type="GO" id="GO:0016020">
    <property type="term" value="C:membrane"/>
    <property type="evidence" value="ECO:0007669"/>
    <property type="project" value="TreeGrafter"/>
</dbReference>
<evidence type="ECO:0000256" key="6">
    <source>
        <dbReference type="ARBA" id="ARBA00023136"/>
    </source>
</evidence>
<feature type="transmembrane region" description="Helical" evidence="8">
    <location>
        <begin position="158"/>
        <end position="180"/>
    </location>
</feature>
<dbReference type="Gene3D" id="1.20.1250.20">
    <property type="entry name" value="MFS general substrate transporter like domains"/>
    <property type="match status" value="2"/>
</dbReference>
<dbReference type="Pfam" id="PF07690">
    <property type="entry name" value="MFS_1"/>
    <property type="match status" value="1"/>
</dbReference>
<feature type="transmembrane region" description="Helical" evidence="8">
    <location>
        <begin position="422"/>
        <end position="443"/>
    </location>
</feature>
<dbReference type="GO" id="GO:0012505">
    <property type="term" value="C:endomembrane system"/>
    <property type="evidence" value="ECO:0007669"/>
    <property type="project" value="UniProtKB-SubCell"/>
</dbReference>
<dbReference type="InterPro" id="IPR011701">
    <property type="entry name" value="MFS"/>
</dbReference>
<feature type="transmembrane region" description="Helical" evidence="8">
    <location>
        <begin position="357"/>
        <end position="382"/>
    </location>
</feature>
<dbReference type="VEuPathDB" id="FungiDB:A1O7_06539"/>
<feature type="transmembrane region" description="Helical" evidence="8">
    <location>
        <begin position="394"/>
        <end position="416"/>
    </location>
</feature>
<keyword evidence="6 8" id="KW-0472">Membrane</keyword>
<keyword evidence="4 8" id="KW-0812">Transmembrane</keyword>
<dbReference type="InterPro" id="IPR051788">
    <property type="entry name" value="MFS_Transporter"/>
</dbReference>
<evidence type="ECO:0000256" key="3">
    <source>
        <dbReference type="ARBA" id="ARBA00022448"/>
    </source>
</evidence>
<evidence type="ECO:0000256" key="1">
    <source>
        <dbReference type="ARBA" id="ARBA00004127"/>
    </source>
</evidence>
<proteinExistence type="inferred from homology"/>
<protein>
    <recommendedName>
        <fullName evidence="9">Major facilitator superfamily (MFS) profile domain-containing protein</fullName>
    </recommendedName>
</protein>
<evidence type="ECO:0000256" key="2">
    <source>
        <dbReference type="ARBA" id="ARBA00008335"/>
    </source>
</evidence>
<accession>W9VU64</accession>
<feature type="domain" description="Major facilitator superfamily (MFS) profile" evidence="9">
    <location>
        <begin position="69"/>
        <end position="447"/>
    </location>
</feature>
<dbReference type="SUPFAM" id="SSF103473">
    <property type="entry name" value="MFS general substrate transporter"/>
    <property type="match status" value="1"/>
</dbReference>
<comment type="subcellular location">
    <subcellularLocation>
        <location evidence="1">Endomembrane system</location>
        <topology evidence="1">Multi-pass membrane protein</topology>
    </subcellularLocation>
</comment>
<dbReference type="eggNOG" id="ENOG502QQA7">
    <property type="taxonomic scope" value="Eukaryota"/>
</dbReference>
<dbReference type="FunFam" id="1.20.1250.20:FF:000286">
    <property type="entry name" value="MFS efflux transporter"/>
    <property type="match status" value="1"/>
</dbReference>
<dbReference type="OrthoDB" id="413079at2759"/>
<feature type="transmembrane region" description="Helical" evidence="8">
    <location>
        <begin position="192"/>
        <end position="213"/>
    </location>
</feature>
<keyword evidence="3" id="KW-0813">Transport</keyword>
<dbReference type="PROSITE" id="PS50850">
    <property type="entry name" value="MFS"/>
    <property type="match status" value="1"/>
</dbReference>
<dbReference type="AlphaFoldDB" id="W9VU64"/>
<feature type="compositionally biased region" description="Basic and acidic residues" evidence="7">
    <location>
        <begin position="33"/>
        <end position="42"/>
    </location>
</feature>
<evidence type="ECO:0000259" key="9">
    <source>
        <dbReference type="PROSITE" id="PS50850"/>
    </source>
</evidence>
<dbReference type="EMBL" id="AMGW01000004">
    <property type="protein sequence ID" value="EXJ59108.1"/>
    <property type="molecule type" value="Genomic_DNA"/>
</dbReference>
<dbReference type="InterPro" id="IPR020846">
    <property type="entry name" value="MFS_dom"/>
</dbReference>
<gene>
    <name evidence="10" type="ORF">A1O7_06539</name>
</gene>
<reference evidence="10 11" key="1">
    <citation type="submission" date="2013-03" db="EMBL/GenBank/DDBJ databases">
        <title>The Genome Sequence of Cladophialophora yegresii CBS 114405.</title>
        <authorList>
            <consortium name="The Broad Institute Genomics Platform"/>
            <person name="Cuomo C."/>
            <person name="de Hoog S."/>
            <person name="Gorbushina A."/>
            <person name="Walker B."/>
            <person name="Young S.K."/>
            <person name="Zeng Q."/>
            <person name="Gargeya S."/>
            <person name="Fitzgerald M."/>
            <person name="Haas B."/>
            <person name="Abouelleil A."/>
            <person name="Allen A.W."/>
            <person name="Alvarado L."/>
            <person name="Arachchi H.M."/>
            <person name="Berlin A.M."/>
            <person name="Chapman S.B."/>
            <person name="Gainer-Dewar J."/>
            <person name="Goldberg J."/>
            <person name="Griggs A."/>
            <person name="Gujja S."/>
            <person name="Hansen M."/>
            <person name="Howarth C."/>
            <person name="Imamovic A."/>
            <person name="Ireland A."/>
            <person name="Larimer J."/>
            <person name="McCowan C."/>
            <person name="Murphy C."/>
            <person name="Pearson M."/>
            <person name="Poon T.W."/>
            <person name="Priest M."/>
            <person name="Roberts A."/>
            <person name="Saif S."/>
            <person name="Shea T."/>
            <person name="Sisk P."/>
            <person name="Sykes S."/>
            <person name="Wortman J."/>
            <person name="Nusbaum C."/>
            <person name="Birren B."/>
        </authorList>
    </citation>
    <scope>NUCLEOTIDE SEQUENCE [LARGE SCALE GENOMIC DNA]</scope>
    <source>
        <strain evidence="10 11">CBS 114405</strain>
    </source>
</reference>
<feature type="transmembrane region" description="Helical" evidence="8">
    <location>
        <begin position="70"/>
        <end position="91"/>
    </location>
</feature>
<dbReference type="PANTHER" id="PTHR23514:SF3">
    <property type="entry name" value="BYPASS OF STOP CODON PROTEIN 6"/>
    <property type="match status" value="1"/>
</dbReference>
<evidence type="ECO:0000313" key="11">
    <source>
        <dbReference type="Proteomes" id="UP000019473"/>
    </source>
</evidence>
<feature type="region of interest" description="Disordered" evidence="7">
    <location>
        <begin position="1"/>
        <end position="45"/>
    </location>
</feature>
<evidence type="ECO:0000256" key="5">
    <source>
        <dbReference type="ARBA" id="ARBA00022989"/>
    </source>
</evidence>
<evidence type="ECO:0000256" key="4">
    <source>
        <dbReference type="ARBA" id="ARBA00022692"/>
    </source>
</evidence>